<dbReference type="eggNOG" id="ENOG5033833">
    <property type="taxonomic scope" value="Bacteria"/>
</dbReference>
<organism evidence="1 2">
    <name type="scientific">Blastopirellula marina DSM 3645</name>
    <dbReference type="NCBI Taxonomy" id="314230"/>
    <lineage>
        <taxon>Bacteria</taxon>
        <taxon>Pseudomonadati</taxon>
        <taxon>Planctomycetota</taxon>
        <taxon>Planctomycetia</taxon>
        <taxon>Pirellulales</taxon>
        <taxon>Pirellulaceae</taxon>
        <taxon>Blastopirellula</taxon>
    </lineage>
</organism>
<gene>
    <name evidence="1" type="ORF">DSM3645_26986</name>
</gene>
<accession>A3ZZV3</accession>
<sequence>MNVSCRELADRIQNLQPSADLQDVARLCLLLSNSVKDTQVLASEELLTTVWKEVGLKLQAATDQHAAMTAELEELSCSDPRGFTPDQVWVLIRAIKVQSQILQLYVGQPALNV</sequence>
<dbReference type="AlphaFoldDB" id="A3ZZV3"/>
<dbReference type="Proteomes" id="UP000004358">
    <property type="component" value="Unassembled WGS sequence"/>
</dbReference>
<dbReference type="HOGENOM" id="CLU_153232_0_0_0"/>
<dbReference type="RefSeq" id="WP_002653291.1">
    <property type="nucleotide sequence ID" value="NZ_CH672376.1"/>
</dbReference>
<comment type="caution">
    <text evidence="1">The sequence shown here is derived from an EMBL/GenBank/DDBJ whole genome shotgun (WGS) entry which is preliminary data.</text>
</comment>
<dbReference type="EMBL" id="AANZ01000026">
    <property type="protein sequence ID" value="EAQ77894.1"/>
    <property type="molecule type" value="Genomic_DNA"/>
</dbReference>
<evidence type="ECO:0000313" key="1">
    <source>
        <dbReference type="EMBL" id="EAQ77894.1"/>
    </source>
</evidence>
<dbReference type="OrthoDB" id="282455at2"/>
<reference evidence="1 2" key="1">
    <citation type="submission" date="2006-02" db="EMBL/GenBank/DDBJ databases">
        <authorList>
            <person name="Amann R."/>
            <person name="Ferriera S."/>
            <person name="Johnson J."/>
            <person name="Kravitz S."/>
            <person name="Halpern A."/>
            <person name="Remington K."/>
            <person name="Beeson K."/>
            <person name="Tran B."/>
            <person name="Rogers Y.-H."/>
            <person name="Friedman R."/>
            <person name="Venter J.C."/>
        </authorList>
    </citation>
    <scope>NUCLEOTIDE SEQUENCE [LARGE SCALE GENOMIC DNA]</scope>
    <source>
        <strain evidence="1 2">DSM 3645</strain>
    </source>
</reference>
<proteinExistence type="predicted"/>
<name>A3ZZV3_9BACT</name>
<protein>
    <submittedName>
        <fullName evidence="1">Uncharacterized protein</fullName>
    </submittedName>
</protein>
<evidence type="ECO:0000313" key="2">
    <source>
        <dbReference type="Proteomes" id="UP000004358"/>
    </source>
</evidence>